<dbReference type="AlphaFoldDB" id="A0A9P6CDN9"/>
<evidence type="ECO:0000256" key="5">
    <source>
        <dbReference type="SAM" id="SignalP"/>
    </source>
</evidence>
<evidence type="ECO:0000256" key="4">
    <source>
        <dbReference type="ARBA" id="ARBA00023002"/>
    </source>
</evidence>
<dbReference type="Gene3D" id="3.30.465.10">
    <property type="match status" value="1"/>
</dbReference>
<keyword evidence="3" id="KW-0274">FAD</keyword>
<comment type="similarity">
    <text evidence="1">Belongs to the oxygen-dependent FAD-linked oxidoreductase family.</text>
</comment>
<dbReference type="GO" id="GO:0071949">
    <property type="term" value="F:FAD binding"/>
    <property type="evidence" value="ECO:0007669"/>
    <property type="project" value="InterPro"/>
</dbReference>
<dbReference type="PANTHER" id="PTHR42973:SF13">
    <property type="entry name" value="FAD-BINDING PCMH-TYPE DOMAIN-CONTAINING PROTEIN"/>
    <property type="match status" value="1"/>
</dbReference>
<evidence type="ECO:0000259" key="6">
    <source>
        <dbReference type="PROSITE" id="PS51387"/>
    </source>
</evidence>
<feature type="chain" id="PRO_5040136531" description="FAD-binding PCMH-type domain-containing protein" evidence="5">
    <location>
        <begin position="19"/>
        <end position="498"/>
    </location>
</feature>
<dbReference type="SUPFAM" id="SSF56176">
    <property type="entry name" value="FAD-binding/transporter-associated domain-like"/>
    <property type="match status" value="1"/>
</dbReference>
<evidence type="ECO:0000256" key="1">
    <source>
        <dbReference type="ARBA" id="ARBA00005466"/>
    </source>
</evidence>
<evidence type="ECO:0000256" key="3">
    <source>
        <dbReference type="ARBA" id="ARBA00022827"/>
    </source>
</evidence>
<evidence type="ECO:0000313" key="7">
    <source>
        <dbReference type="EMBL" id="KAF9461947.1"/>
    </source>
</evidence>
<dbReference type="OrthoDB" id="2151789at2759"/>
<reference evidence="7" key="1">
    <citation type="submission" date="2020-11" db="EMBL/GenBank/DDBJ databases">
        <authorList>
            <consortium name="DOE Joint Genome Institute"/>
            <person name="Ahrendt S."/>
            <person name="Riley R."/>
            <person name="Andreopoulos W."/>
            <person name="Labutti K."/>
            <person name="Pangilinan J."/>
            <person name="Ruiz-Duenas F.J."/>
            <person name="Barrasa J.M."/>
            <person name="Sanchez-Garcia M."/>
            <person name="Camarero S."/>
            <person name="Miyauchi S."/>
            <person name="Serrano A."/>
            <person name="Linde D."/>
            <person name="Babiker R."/>
            <person name="Drula E."/>
            <person name="Ayuso-Fernandez I."/>
            <person name="Pacheco R."/>
            <person name="Padilla G."/>
            <person name="Ferreira P."/>
            <person name="Barriuso J."/>
            <person name="Kellner H."/>
            <person name="Castanera R."/>
            <person name="Alfaro M."/>
            <person name="Ramirez L."/>
            <person name="Pisabarro A.G."/>
            <person name="Kuo A."/>
            <person name="Tritt A."/>
            <person name="Lipzen A."/>
            <person name="He G."/>
            <person name="Yan M."/>
            <person name="Ng V."/>
            <person name="Cullen D."/>
            <person name="Martin F."/>
            <person name="Rosso M.-N."/>
            <person name="Henrissat B."/>
            <person name="Hibbett D."/>
            <person name="Martinez A.T."/>
            <person name="Grigoriev I.V."/>
        </authorList>
    </citation>
    <scope>NUCLEOTIDE SEQUENCE</scope>
    <source>
        <strain evidence="7">CBS 247.69</strain>
    </source>
</reference>
<feature type="domain" description="FAD-binding PCMH-type" evidence="6">
    <location>
        <begin position="65"/>
        <end position="236"/>
    </location>
</feature>
<dbReference type="InterPro" id="IPR036318">
    <property type="entry name" value="FAD-bd_PCMH-like_sf"/>
</dbReference>
<sequence>MSIPLLFGLLALTLGVVGDETPEAQSPQSACASLQSLLGATIVQTPAAGSSFQTIVGTPLNLANNELTPSCVVIPQNTSHVSTAMKAIYKTKSRYAVLAGGHSAMKGWNAVRDGVLIYFRDMKAVSYDSRKDTITMQPGVRWGEAVNTLAPLGVAPVGGRAAHVGSGFLLGGGISFLSPSLGYGADLYKELDVVLVDGSVVTATANNKYSDLFRALKGGANRFGIVTRYELYPFHSGKQSDKTWFGGTITYPGSFVEDVLRATARYTKNVDDPNATIFVTLEHIVNAPANKIDTVVQANIFYHGKSLPPKIFGDFLSIPASNKSLSALSYADIVANTFPANDDHGSTYLYGASTRRGGDEKAFVDALNFNLNFTESLKRDLAWTALTFTPIPDSQIKAGRARGGNAIDAPLTGGYAVMQIMQTLPVGVVDVPPAVANGKKKLLSQIKPVPGLPLFINECDALQNVFATYGGYDFLKKTYKKYDPTRFNIGHTDGPIGL</sequence>
<evidence type="ECO:0000256" key="2">
    <source>
        <dbReference type="ARBA" id="ARBA00022630"/>
    </source>
</evidence>
<keyword evidence="8" id="KW-1185">Reference proteome</keyword>
<dbReference type="PANTHER" id="PTHR42973">
    <property type="entry name" value="BINDING OXIDOREDUCTASE, PUTATIVE (AFU_ORTHOLOGUE AFUA_1G17690)-RELATED"/>
    <property type="match status" value="1"/>
</dbReference>
<dbReference type="Proteomes" id="UP000807353">
    <property type="component" value="Unassembled WGS sequence"/>
</dbReference>
<dbReference type="InterPro" id="IPR016166">
    <property type="entry name" value="FAD-bd_PCMH"/>
</dbReference>
<dbReference type="PROSITE" id="PS51387">
    <property type="entry name" value="FAD_PCMH"/>
    <property type="match status" value="1"/>
</dbReference>
<accession>A0A9P6CDN9</accession>
<keyword evidence="4" id="KW-0560">Oxidoreductase</keyword>
<dbReference type="EMBL" id="MU150277">
    <property type="protein sequence ID" value="KAF9461947.1"/>
    <property type="molecule type" value="Genomic_DNA"/>
</dbReference>
<dbReference type="InterPro" id="IPR006094">
    <property type="entry name" value="Oxid_FAD_bind_N"/>
</dbReference>
<feature type="signal peptide" evidence="5">
    <location>
        <begin position="1"/>
        <end position="18"/>
    </location>
</feature>
<keyword evidence="5" id="KW-0732">Signal</keyword>
<gene>
    <name evidence="7" type="ORF">BDZ94DRAFT_770917</name>
</gene>
<proteinExistence type="inferred from homology"/>
<protein>
    <recommendedName>
        <fullName evidence="6">FAD-binding PCMH-type domain-containing protein</fullName>
    </recommendedName>
</protein>
<dbReference type="InterPro" id="IPR050416">
    <property type="entry name" value="FAD-linked_Oxidoreductase"/>
</dbReference>
<comment type="caution">
    <text evidence="7">The sequence shown here is derived from an EMBL/GenBank/DDBJ whole genome shotgun (WGS) entry which is preliminary data.</text>
</comment>
<dbReference type="InterPro" id="IPR016169">
    <property type="entry name" value="FAD-bd_PCMH_sub2"/>
</dbReference>
<evidence type="ECO:0000313" key="8">
    <source>
        <dbReference type="Proteomes" id="UP000807353"/>
    </source>
</evidence>
<keyword evidence="2" id="KW-0285">Flavoprotein</keyword>
<dbReference type="GO" id="GO:0016491">
    <property type="term" value="F:oxidoreductase activity"/>
    <property type="evidence" value="ECO:0007669"/>
    <property type="project" value="UniProtKB-KW"/>
</dbReference>
<organism evidence="7 8">
    <name type="scientific">Collybia nuda</name>
    <dbReference type="NCBI Taxonomy" id="64659"/>
    <lineage>
        <taxon>Eukaryota</taxon>
        <taxon>Fungi</taxon>
        <taxon>Dikarya</taxon>
        <taxon>Basidiomycota</taxon>
        <taxon>Agaricomycotina</taxon>
        <taxon>Agaricomycetes</taxon>
        <taxon>Agaricomycetidae</taxon>
        <taxon>Agaricales</taxon>
        <taxon>Tricholomatineae</taxon>
        <taxon>Clitocybaceae</taxon>
        <taxon>Collybia</taxon>
    </lineage>
</organism>
<dbReference type="Pfam" id="PF01565">
    <property type="entry name" value="FAD_binding_4"/>
    <property type="match status" value="1"/>
</dbReference>
<name>A0A9P6CDN9_9AGAR</name>